<accession>A0AA38M9H6</accession>
<dbReference type="AlphaFoldDB" id="A0AA38M9H6"/>
<proteinExistence type="predicted"/>
<name>A0AA38M9H6_9CUCU</name>
<organism evidence="2 3">
    <name type="scientific">Zophobas morio</name>
    <dbReference type="NCBI Taxonomy" id="2755281"/>
    <lineage>
        <taxon>Eukaryota</taxon>
        <taxon>Metazoa</taxon>
        <taxon>Ecdysozoa</taxon>
        <taxon>Arthropoda</taxon>
        <taxon>Hexapoda</taxon>
        <taxon>Insecta</taxon>
        <taxon>Pterygota</taxon>
        <taxon>Neoptera</taxon>
        <taxon>Endopterygota</taxon>
        <taxon>Coleoptera</taxon>
        <taxon>Polyphaga</taxon>
        <taxon>Cucujiformia</taxon>
        <taxon>Tenebrionidae</taxon>
        <taxon>Zophobas</taxon>
    </lineage>
</organism>
<keyword evidence="3" id="KW-1185">Reference proteome</keyword>
<feature type="region of interest" description="Disordered" evidence="1">
    <location>
        <begin position="65"/>
        <end position="85"/>
    </location>
</feature>
<gene>
    <name evidence="2" type="ORF">Zmor_020203</name>
</gene>
<dbReference type="EMBL" id="JALNTZ010000006">
    <property type="protein sequence ID" value="KAJ3648398.1"/>
    <property type="molecule type" value="Genomic_DNA"/>
</dbReference>
<comment type="caution">
    <text evidence="2">The sequence shown here is derived from an EMBL/GenBank/DDBJ whole genome shotgun (WGS) entry which is preliminary data.</text>
</comment>
<evidence type="ECO:0000256" key="1">
    <source>
        <dbReference type="SAM" id="MobiDB-lite"/>
    </source>
</evidence>
<evidence type="ECO:0000313" key="3">
    <source>
        <dbReference type="Proteomes" id="UP001168821"/>
    </source>
</evidence>
<reference evidence="2" key="1">
    <citation type="journal article" date="2023" name="G3 (Bethesda)">
        <title>Whole genome assemblies of Zophobas morio and Tenebrio molitor.</title>
        <authorList>
            <person name="Kaur S."/>
            <person name="Stinson S.A."/>
            <person name="diCenzo G.C."/>
        </authorList>
    </citation>
    <scope>NUCLEOTIDE SEQUENCE</scope>
    <source>
        <strain evidence="2">QUZm001</strain>
    </source>
</reference>
<sequence>MEEQIRQIEENFNKNEIRNFYQDVKKEKRGYQPRVIYCKDKDGNLIGDEQARIKRWAEYFEELLNEQDTQQDTNERVNDSDDPDETIEIDEGEIRETLRQMKNNKSPDKLNGINAQIDPFIRHSARPRQTSHFELHSDRIQKARDEDFEQLVFLKTPSKPIGSIVTFSGSHQARNVLALPHSVNLNGINAQTAQNILLGYVAGAGRVFITKISLKCHVLLRLDEKSRARFSYCVMIRFTIITAGAFEEDLLMTHLDNYK</sequence>
<evidence type="ECO:0000313" key="2">
    <source>
        <dbReference type="EMBL" id="KAJ3648398.1"/>
    </source>
</evidence>
<dbReference type="Proteomes" id="UP001168821">
    <property type="component" value="Unassembled WGS sequence"/>
</dbReference>
<protein>
    <submittedName>
        <fullName evidence="2">Uncharacterized protein</fullName>
    </submittedName>
</protein>